<accession>A0A7I7ZSD2</accession>
<proteinExistence type="predicted"/>
<protein>
    <submittedName>
        <fullName evidence="1">Uncharacterized protein</fullName>
    </submittedName>
</protein>
<keyword evidence="2" id="KW-1185">Reference proteome</keyword>
<dbReference type="AlphaFoldDB" id="A0A7I7ZSD2"/>
<organism evidence="1 2">
    <name type="scientific">Mycolicibacterium phocaicum</name>
    <dbReference type="NCBI Taxonomy" id="319706"/>
    <lineage>
        <taxon>Bacteria</taxon>
        <taxon>Bacillati</taxon>
        <taxon>Actinomycetota</taxon>
        <taxon>Actinomycetes</taxon>
        <taxon>Mycobacteriales</taxon>
        <taxon>Mycobacteriaceae</taxon>
        <taxon>Mycolicibacterium</taxon>
    </lineage>
</organism>
<evidence type="ECO:0000313" key="2">
    <source>
        <dbReference type="Proteomes" id="UP000309984"/>
    </source>
</evidence>
<evidence type="ECO:0000313" key="1">
    <source>
        <dbReference type="EMBL" id="TLH74485.1"/>
    </source>
</evidence>
<comment type="caution">
    <text evidence="1">The sequence shown here is derived from an EMBL/GenBank/DDBJ whole genome shotgun (WGS) entry which is preliminary data.</text>
</comment>
<dbReference type="EMBL" id="POTM01000007">
    <property type="protein sequence ID" value="TLH74485.1"/>
    <property type="molecule type" value="Genomic_DNA"/>
</dbReference>
<gene>
    <name evidence="1" type="ORF">C1S79_01870</name>
</gene>
<name>A0A7I7ZSD2_9MYCO</name>
<reference evidence="1 2" key="1">
    <citation type="submission" date="2018-01" db="EMBL/GenBank/DDBJ databases">
        <title>Comparative genomics of Mycobacterium mucogenicum and Mycobacterium neoaurum clade members emphasizing tRNA and non-coding RNA.</title>
        <authorList>
            <person name="Behra P.R.K."/>
            <person name="Pettersson B.M.F."/>
            <person name="Das S."/>
            <person name="Dasgupta S."/>
            <person name="Kirsebom L.A."/>
        </authorList>
    </citation>
    <scope>NUCLEOTIDE SEQUENCE [LARGE SCALE GENOMIC DNA]</scope>
    <source>
        <strain evidence="1 2">DSM 45104</strain>
    </source>
</reference>
<sequence length="61" mass="5373">MVGGGGAAGVAVFAALGVVIAGSALLAGWRVLDPVLVVVAGAAGFGAGAGGAVVGAVGELV</sequence>
<dbReference type="Proteomes" id="UP000309984">
    <property type="component" value="Unassembled WGS sequence"/>
</dbReference>